<feature type="compositionally biased region" description="Basic and acidic residues" evidence="3">
    <location>
        <begin position="536"/>
        <end position="546"/>
    </location>
</feature>
<feature type="compositionally biased region" description="Acidic residues" evidence="3">
    <location>
        <begin position="490"/>
        <end position="504"/>
    </location>
</feature>
<proteinExistence type="predicted"/>
<evidence type="ECO:0000313" key="6">
    <source>
        <dbReference type="Proteomes" id="UP001214603"/>
    </source>
</evidence>
<organism evidence="5 6">
    <name type="scientific">Malassezia obtusa</name>
    <dbReference type="NCBI Taxonomy" id="76774"/>
    <lineage>
        <taxon>Eukaryota</taxon>
        <taxon>Fungi</taxon>
        <taxon>Dikarya</taxon>
        <taxon>Basidiomycota</taxon>
        <taxon>Ustilaginomycotina</taxon>
        <taxon>Malasseziomycetes</taxon>
        <taxon>Malasseziales</taxon>
        <taxon>Malasseziaceae</taxon>
        <taxon>Malassezia</taxon>
    </lineage>
</organism>
<comment type="subcellular location">
    <subcellularLocation>
        <location evidence="1">Nucleus</location>
    </subcellularLocation>
</comment>
<evidence type="ECO:0000313" key="5">
    <source>
        <dbReference type="EMBL" id="WFD03563.1"/>
    </source>
</evidence>
<evidence type="ECO:0000256" key="2">
    <source>
        <dbReference type="ARBA" id="ARBA00023242"/>
    </source>
</evidence>
<gene>
    <name evidence="5" type="ORF">MOBT1_002254</name>
</gene>
<feature type="compositionally biased region" description="Low complexity" evidence="3">
    <location>
        <begin position="582"/>
        <end position="594"/>
    </location>
</feature>
<feature type="region of interest" description="Disordered" evidence="3">
    <location>
        <begin position="645"/>
        <end position="725"/>
    </location>
</feature>
<evidence type="ECO:0000256" key="1">
    <source>
        <dbReference type="ARBA" id="ARBA00004123"/>
    </source>
</evidence>
<dbReference type="GO" id="GO:0005634">
    <property type="term" value="C:nucleus"/>
    <property type="evidence" value="ECO:0007669"/>
    <property type="project" value="UniProtKB-SubCell"/>
</dbReference>
<dbReference type="InterPro" id="IPR025151">
    <property type="entry name" value="ELYS_dom"/>
</dbReference>
<feature type="compositionally biased region" description="Low complexity" evidence="3">
    <location>
        <begin position="505"/>
        <end position="518"/>
    </location>
</feature>
<sequence>MPPPAPWSPEAYADVLLQGYLSPPSDAEPAVWTERYAADVAHRRQHGVEKKLLYDRLLIEGGIDRTLFPPASPSEAYVLLVAILTADIADTQKHALVYYLGLERDHLDTGAPRAAALADTLPVAPSVRAEIDGYWAADHARFSSAVCQLRGATLLPVVAEMLGKDPAHAALLLELYDVNGSLPTAVGTPSDTTLLQLRLLVEALATVRGLGAAWHACRAWLAAQPDEAYMHDVLHGTLLQHCFAPPRREAIQALLALPLDAPEEQRLQDYALAPGHAAPHEAAVVVDTLLLKWINEGRYLDAIHLDRRAAQMERTHAFHASSDAARVRHRRKALIDGVWSILPAVQRDALAADLGPEPMRVDDAPAQPEAPPARPQTPLSASLGAARAPSSAARTLAKPTRTPSRSAAKGAASLRDAPSPLRSNSPFAGWKRAAAGSVPSPAREREPAWGLPIPSAPARPPAPDVGEAAADAEMDEEVPAALHAEHEPMDDGGEADGGADDDVPESVVPDEVSDAAMPEADDAEESAPDGTEDEREAEREPTPEAPRRRRGARRAAQRANVALRKALRTDEEPAIPGGFPLSAEAAPAPSPARAARPRRSSRVAGDALPSSASLSALASPAGRVPRSATQADVAYPQASLARLEALHDTRPIARRTRAQTAELESHGSQASDGEAPEAPATPARRRRRSPAPLATPQLLTRSARRLRDGSAPGTPRSVGRRRSEK</sequence>
<evidence type="ECO:0000259" key="4">
    <source>
        <dbReference type="Pfam" id="PF13934"/>
    </source>
</evidence>
<evidence type="ECO:0000256" key="3">
    <source>
        <dbReference type="SAM" id="MobiDB-lite"/>
    </source>
</evidence>
<dbReference type="EMBL" id="CP119937">
    <property type="protein sequence ID" value="WFD03563.1"/>
    <property type="molecule type" value="Genomic_DNA"/>
</dbReference>
<feature type="region of interest" description="Disordered" evidence="3">
    <location>
        <begin position="356"/>
        <end position="630"/>
    </location>
</feature>
<reference evidence="5" key="1">
    <citation type="submission" date="2023-03" db="EMBL/GenBank/DDBJ databases">
        <title>Mating type loci evolution in Malassezia.</title>
        <authorList>
            <person name="Coelho M.A."/>
        </authorList>
    </citation>
    <scope>NUCLEOTIDE SEQUENCE</scope>
    <source>
        <strain evidence="5">CBS 7876</strain>
    </source>
</reference>
<feature type="domain" description="ELYS-like" evidence="4">
    <location>
        <begin position="52"/>
        <end position="272"/>
    </location>
</feature>
<feature type="compositionally biased region" description="Low complexity" evidence="3">
    <location>
        <begin position="607"/>
        <end position="621"/>
    </location>
</feature>
<feature type="compositionally biased region" description="Pro residues" evidence="3">
    <location>
        <begin position="454"/>
        <end position="463"/>
    </location>
</feature>
<dbReference type="Pfam" id="PF13934">
    <property type="entry name" value="ELYS"/>
    <property type="match status" value="1"/>
</dbReference>
<feature type="compositionally biased region" description="Basic residues" evidence="3">
    <location>
        <begin position="547"/>
        <end position="556"/>
    </location>
</feature>
<name>A0AAF0DZM3_9BASI</name>
<feature type="compositionally biased region" description="Acidic residues" evidence="3">
    <location>
        <begin position="519"/>
        <end position="535"/>
    </location>
</feature>
<keyword evidence="2" id="KW-0539">Nucleus</keyword>
<accession>A0AAF0DZM3</accession>
<dbReference type="AlphaFoldDB" id="A0AAF0DZM3"/>
<protein>
    <recommendedName>
        <fullName evidence="4">ELYS-like domain-containing protein</fullName>
    </recommendedName>
</protein>
<dbReference type="Proteomes" id="UP001214603">
    <property type="component" value="Chromosome 4"/>
</dbReference>
<keyword evidence="6" id="KW-1185">Reference proteome</keyword>